<feature type="transmembrane region" description="Helical" evidence="1">
    <location>
        <begin position="21"/>
        <end position="39"/>
    </location>
</feature>
<reference evidence="2 3" key="1">
    <citation type="submission" date="2023-09" db="EMBL/GenBank/DDBJ databases">
        <authorList>
            <person name="Rey-Velasco X."/>
        </authorList>
    </citation>
    <scope>NUCLEOTIDE SEQUENCE [LARGE SCALE GENOMIC DNA]</scope>
    <source>
        <strain evidence="2 3">F388</strain>
    </source>
</reference>
<evidence type="ECO:0000256" key="1">
    <source>
        <dbReference type="SAM" id="Phobius"/>
    </source>
</evidence>
<evidence type="ECO:0000313" key="3">
    <source>
        <dbReference type="Proteomes" id="UP001255246"/>
    </source>
</evidence>
<sequence>MSNFFQTISDENKEVLKTYSWIPLIIIGIILIIVSFTSWAESIVYLSKGLYASGTTIITSMVFLTLVKSKQFSNIFNKQLRNIIYCSEHLENRKDIRELWHTTSKAMYEKYFPDLCDIIEDNVENYIPIDSTKYYENYVYKVDISFDEQDLNYINLKERESFSLVSKTTDKVEYKSSTIFEKENYKDTISDYKMLSFRVNKKELNPKNPELTIDKSYKGKKILVIHNRFLNGKNRYVIEKEEVKKYSLLVENTKSHNCSHIFKNYTLEVTHPKELEVKFYENGTLNKFDTKPIREVGDSYVKTYEYEGIMFKNQGTRLIFRDLRK</sequence>
<evidence type="ECO:0000313" key="2">
    <source>
        <dbReference type="EMBL" id="MDT0608084.1"/>
    </source>
</evidence>
<keyword evidence="1" id="KW-0812">Transmembrane</keyword>
<keyword evidence="1" id="KW-0472">Membrane</keyword>
<comment type="caution">
    <text evidence="2">The sequence shown here is derived from an EMBL/GenBank/DDBJ whole genome shotgun (WGS) entry which is preliminary data.</text>
</comment>
<accession>A0ABU3ADM1</accession>
<keyword evidence="3" id="KW-1185">Reference proteome</keyword>
<dbReference type="EMBL" id="JAVRHR010000003">
    <property type="protein sequence ID" value="MDT0608084.1"/>
    <property type="molecule type" value="Genomic_DNA"/>
</dbReference>
<protein>
    <recommendedName>
        <fullName evidence="4">SMODS-associating 2TM beta-strand rich effector domain-containing protein</fullName>
    </recommendedName>
</protein>
<dbReference type="RefSeq" id="WP_311352482.1">
    <property type="nucleotide sequence ID" value="NZ_JAVRHR010000003.1"/>
</dbReference>
<organism evidence="2 3">
    <name type="scientific">Croceitalea rosinachiae</name>
    <dbReference type="NCBI Taxonomy" id="3075596"/>
    <lineage>
        <taxon>Bacteria</taxon>
        <taxon>Pseudomonadati</taxon>
        <taxon>Bacteroidota</taxon>
        <taxon>Flavobacteriia</taxon>
        <taxon>Flavobacteriales</taxon>
        <taxon>Flavobacteriaceae</taxon>
        <taxon>Croceitalea</taxon>
    </lineage>
</organism>
<dbReference type="Proteomes" id="UP001255246">
    <property type="component" value="Unassembled WGS sequence"/>
</dbReference>
<proteinExistence type="predicted"/>
<name>A0ABU3ADM1_9FLAO</name>
<feature type="transmembrane region" description="Helical" evidence="1">
    <location>
        <begin position="45"/>
        <end position="67"/>
    </location>
</feature>
<gene>
    <name evidence="2" type="ORF">RM706_13635</name>
</gene>
<evidence type="ECO:0008006" key="4">
    <source>
        <dbReference type="Google" id="ProtNLM"/>
    </source>
</evidence>
<keyword evidence="1" id="KW-1133">Transmembrane helix</keyword>